<dbReference type="EMBL" id="BSWK01000005">
    <property type="protein sequence ID" value="GMB86250.1"/>
    <property type="molecule type" value="Genomic_DNA"/>
</dbReference>
<reference evidence="3" key="2">
    <citation type="submission" date="2023-04" db="EMBL/GenBank/DDBJ databases">
        <title>Draft genome sequences of Lactobacillus delbrueckii subsp. bulgaricus ME-900 and ME-901 with improved acid tolerance.</title>
        <authorList>
            <person name="Ishida T."/>
            <person name="Yamamoto E."/>
            <person name="Koizumi A."/>
            <person name="Fujiwara S."/>
            <person name="Makino S."/>
            <person name="Kano H."/>
            <person name="Kimura K."/>
        </authorList>
    </citation>
    <scope>NUCLEOTIDE SEQUENCE</scope>
    <source>
        <strain evidence="3">ME-900</strain>
    </source>
</reference>
<feature type="transmembrane region" description="Helical" evidence="1">
    <location>
        <begin position="236"/>
        <end position="256"/>
    </location>
</feature>
<sequence>MSVYFGLLIFCVISSMIGRGLTINRFDIRAKIVDVLPFLALFVVSAFRYQVGKDYGIYVRTYDLIKTGQQARIDIFTYWVMKVMASLNLDVQCFFIVSSFIVNYLIYLAVRDQSKDRTLSYYIYICGILYFASMNTVRQMMSVAMFYFSLKYVESNNWKKYFLCNLIGGLFHQTAFIFLPIYFVLKRYMGWKKYLVVIIIVIALKNPIVNLLNGLILNSKYAMYVTYSTFANTAWGGWKISNFINLILFLAYCLLLKNKDTEDSIYTNIHFVGVLCSILLLGIPCGDRIFAGFRFIELLSVPNLLYKLKLRKISYIILSLVIAVLYLFYFYYAIGVQNGNSVLPYVTTLFSIN</sequence>
<keyword evidence="1" id="KW-0812">Transmembrane</keyword>
<feature type="transmembrane region" description="Helical" evidence="1">
    <location>
        <begin position="313"/>
        <end position="334"/>
    </location>
</feature>
<evidence type="ECO:0000313" key="2">
    <source>
        <dbReference type="EMBL" id="BCT69949.1"/>
    </source>
</evidence>
<feature type="transmembrane region" description="Helical" evidence="1">
    <location>
        <begin position="89"/>
        <end position="110"/>
    </location>
</feature>
<keyword evidence="1" id="KW-0472">Membrane</keyword>
<dbReference type="Proteomes" id="UP001165243">
    <property type="component" value="Unassembled WGS sequence"/>
</dbReference>
<feature type="transmembrane region" description="Helical" evidence="1">
    <location>
        <begin position="6"/>
        <end position="23"/>
    </location>
</feature>
<dbReference type="Pfam" id="PF14897">
    <property type="entry name" value="EpsG"/>
    <property type="match status" value="1"/>
</dbReference>
<dbReference type="InterPro" id="IPR049458">
    <property type="entry name" value="EpsG-like"/>
</dbReference>
<feature type="transmembrane region" description="Helical" evidence="1">
    <location>
        <begin position="194"/>
        <end position="216"/>
    </location>
</feature>
<feature type="transmembrane region" description="Helical" evidence="1">
    <location>
        <begin position="122"/>
        <end position="148"/>
    </location>
</feature>
<evidence type="ECO:0000313" key="3">
    <source>
        <dbReference type="EMBL" id="GMB86250.1"/>
    </source>
</evidence>
<accession>A0A811AM84</accession>
<feature type="transmembrane region" description="Helical" evidence="1">
    <location>
        <begin position="160"/>
        <end position="185"/>
    </location>
</feature>
<dbReference type="AlphaFoldDB" id="A0A811AM84"/>
<feature type="transmembrane region" description="Helical" evidence="1">
    <location>
        <begin position="35"/>
        <end position="51"/>
    </location>
</feature>
<reference evidence="2" key="1">
    <citation type="submission" date="2021-03" db="EMBL/GenBank/DDBJ databases">
        <title>EPS cluster and housekeeping genes of probiotic Lactobacillus delbrueckii subsp. bulgaricus.</title>
        <authorList>
            <person name="Kudo H."/>
            <person name="Fujiwara S."/>
            <person name="Sasaki Y."/>
            <person name="Fujisawa M."/>
        </authorList>
    </citation>
    <scope>NUCLEOTIDE SEQUENCE</scope>
    <source>
        <strain evidence="2">OLL1073R-1</strain>
    </source>
</reference>
<name>A0A811AM84_LACDE</name>
<dbReference type="RefSeq" id="WP_014565341.1">
    <property type="nucleotide sequence ID" value="NZ_BSWJ01000012.1"/>
</dbReference>
<organism evidence="2">
    <name type="scientific">Lactobacillus delbrueckii subsp. bulgaricus</name>
    <dbReference type="NCBI Taxonomy" id="1585"/>
    <lineage>
        <taxon>Bacteria</taxon>
        <taxon>Bacillati</taxon>
        <taxon>Bacillota</taxon>
        <taxon>Bacilli</taxon>
        <taxon>Lactobacillales</taxon>
        <taxon>Lactobacillaceae</taxon>
        <taxon>Lactobacillus</taxon>
    </lineage>
</organism>
<gene>
    <name evidence="2" type="primary">epsIK</name>
    <name evidence="3" type="synonym">epsG</name>
    <name evidence="3" type="ORF">ME0900_06230</name>
</gene>
<feature type="transmembrane region" description="Helical" evidence="1">
    <location>
        <begin position="265"/>
        <end position="283"/>
    </location>
</feature>
<keyword evidence="1" id="KW-1133">Transmembrane helix</keyword>
<proteinExistence type="predicted"/>
<evidence type="ECO:0000256" key="1">
    <source>
        <dbReference type="SAM" id="Phobius"/>
    </source>
</evidence>
<protein>
    <submittedName>
        <fullName evidence="3">Biofilm exopolysaccharide biosynthesis protein EpsG</fullName>
    </submittedName>
    <submittedName>
        <fullName evidence="2">Membrane spanning protein involved in polysaccharide biosynthesis</fullName>
    </submittedName>
</protein>
<dbReference type="EMBL" id="LC619750">
    <property type="protein sequence ID" value="BCT69949.1"/>
    <property type="molecule type" value="Genomic_DNA"/>
</dbReference>